<protein>
    <submittedName>
        <fullName evidence="7">Ribonuclease E/G</fullName>
    </submittedName>
</protein>
<dbReference type="PROSITE" id="PS50126">
    <property type="entry name" value="S1"/>
    <property type="match status" value="1"/>
</dbReference>
<dbReference type="EMBL" id="DVOS01000029">
    <property type="protein sequence ID" value="HIV22854.1"/>
    <property type="molecule type" value="Genomic_DNA"/>
</dbReference>
<keyword evidence="3" id="KW-0378">Hydrolase</keyword>
<dbReference type="InterPro" id="IPR003029">
    <property type="entry name" value="S1_domain"/>
</dbReference>
<dbReference type="Proteomes" id="UP000886889">
    <property type="component" value="Unassembled WGS sequence"/>
</dbReference>
<dbReference type="GO" id="GO:0005737">
    <property type="term" value="C:cytoplasm"/>
    <property type="evidence" value="ECO:0007669"/>
    <property type="project" value="TreeGrafter"/>
</dbReference>
<dbReference type="SUPFAM" id="SSF50249">
    <property type="entry name" value="Nucleic acid-binding proteins"/>
    <property type="match status" value="1"/>
</dbReference>
<dbReference type="GO" id="GO:0046872">
    <property type="term" value="F:metal ion binding"/>
    <property type="evidence" value="ECO:0007669"/>
    <property type="project" value="UniProtKB-KW"/>
</dbReference>
<evidence type="ECO:0000259" key="6">
    <source>
        <dbReference type="PROSITE" id="PS50126"/>
    </source>
</evidence>
<dbReference type="InterPro" id="IPR019307">
    <property type="entry name" value="RNA-bd_AU-1/RNase_E/G"/>
</dbReference>
<evidence type="ECO:0000313" key="8">
    <source>
        <dbReference type="Proteomes" id="UP000886889"/>
    </source>
</evidence>
<evidence type="ECO:0000313" key="7">
    <source>
        <dbReference type="EMBL" id="HIV22854.1"/>
    </source>
</evidence>
<organism evidence="7 8">
    <name type="scientific">Candidatus Merdiplasma excrementigallinarum</name>
    <dbReference type="NCBI Taxonomy" id="2840864"/>
    <lineage>
        <taxon>Bacteria</taxon>
        <taxon>Bacillati</taxon>
        <taxon>Bacillota</taxon>
        <taxon>Clostridia</taxon>
        <taxon>Lachnospirales</taxon>
        <taxon>Lachnospiraceae</taxon>
        <taxon>Lachnospiraceae incertae sedis</taxon>
        <taxon>Candidatus Merdiplasma</taxon>
    </lineage>
</organism>
<dbReference type="InterPro" id="IPR004659">
    <property type="entry name" value="RNase_E/G"/>
</dbReference>
<dbReference type="PANTHER" id="PTHR30001">
    <property type="entry name" value="RIBONUCLEASE"/>
    <property type="match status" value="1"/>
</dbReference>
<name>A0A9D1T7L5_9FIRM</name>
<evidence type="ECO:0000256" key="1">
    <source>
        <dbReference type="ARBA" id="ARBA00001946"/>
    </source>
</evidence>
<dbReference type="GO" id="GO:0004540">
    <property type="term" value="F:RNA nuclease activity"/>
    <property type="evidence" value="ECO:0007669"/>
    <property type="project" value="InterPro"/>
</dbReference>
<dbReference type="GO" id="GO:0016787">
    <property type="term" value="F:hydrolase activity"/>
    <property type="evidence" value="ECO:0007669"/>
    <property type="project" value="UniProtKB-KW"/>
</dbReference>
<dbReference type="Gene3D" id="2.40.50.140">
    <property type="entry name" value="Nucleic acid-binding proteins"/>
    <property type="match status" value="1"/>
</dbReference>
<evidence type="ECO:0000256" key="5">
    <source>
        <dbReference type="ARBA" id="ARBA00022884"/>
    </source>
</evidence>
<evidence type="ECO:0000256" key="2">
    <source>
        <dbReference type="ARBA" id="ARBA00022723"/>
    </source>
</evidence>
<sequence>MNRYCITRMKGKILSFLLDENGHALEIHGDTEQGSVLGNICIGKVQRVAKNIRAAFVEIAPGQPCYLPLDDLKNPVYTRKGPSPAIQQGDELVVQVSRDAIKTKAPALTTRISLSGVYTAVDFGHPGAGVSRKLPDKERERLKALGEGMLLKVRDELGEFGCPGIVLRTNSGSVPEAAVEEELFSLTAKLKTLLTGAVHRTCFSCLYRTPPGWLNRLLSLHASETERIVVEDAGLYQQAMDFLGEYSESLKERLVHYQDDLLPMHKLYSLERELEEALAERIWMKSGAYLVVQPTEALTVIDVNTGKYEKGKEKEEAVLKINLEAARETARQMRLRNLSGIVIVDFINMGQESSRRKVLEELRECLAMDPLQAHVVDMTKLELVELTRKKTEPPLAQQLL</sequence>
<feature type="domain" description="S1 motif" evidence="6">
    <location>
        <begin position="38"/>
        <end position="111"/>
    </location>
</feature>
<reference evidence="7" key="1">
    <citation type="submission" date="2020-10" db="EMBL/GenBank/DDBJ databases">
        <authorList>
            <person name="Gilroy R."/>
        </authorList>
    </citation>
    <scope>NUCLEOTIDE SEQUENCE</scope>
    <source>
        <strain evidence="7">ChiBcec6-7307</strain>
    </source>
</reference>
<dbReference type="Pfam" id="PF10150">
    <property type="entry name" value="RNase_E_G"/>
    <property type="match status" value="1"/>
</dbReference>
<dbReference type="GO" id="GO:0003723">
    <property type="term" value="F:RNA binding"/>
    <property type="evidence" value="ECO:0007669"/>
    <property type="project" value="UniProtKB-KW"/>
</dbReference>
<dbReference type="GO" id="GO:0006364">
    <property type="term" value="P:rRNA processing"/>
    <property type="evidence" value="ECO:0007669"/>
    <property type="project" value="TreeGrafter"/>
</dbReference>
<dbReference type="PANTHER" id="PTHR30001:SF0">
    <property type="entry name" value="RIBONUCLEASE G"/>
    <property type="match status" value="1"/>
</dbReference>
<evidence type="ECO:0000256" key="3">
    <source>
        <dbReference type="ARBA" id="ARBA00022801"/>
    </source>
</evidence>
<dbReference type="AlphaFoldDB" id="A0A9D1T7L5"/>
<dbReference type="CDD" id="cd04453">
    <property type="entry name" value="S1_RNase_E"/>
    <property type="match status" value="1"/>
</dbReference>
<accession>A0A9D1T7L5</accession>
<reference evidence="7" key="2">
    <citation type="journal article" date="2021" name="PeerJ">
        <title>Extensive microbial diversity within the chicken gut microbiome revealed by metagenomics and culture.</title>
        <authorList>
            <person name="Gilroy R."/>
            <person name="Ravi A."/>
            <person name="Getino M."/>
            <person name="Pursley I."/>
            <person name="Horton D.L."/>
            <person name="Alikhan N.F."/>
            <person name="Baker D."/>
            <person name="Gharbi K."/>
            <person name="Hall N."/>
            <person name="Watson M."/>
            <person name="Adriaenssens E.M."/>
            <person name="Foster-Nyarko E."/>
            <person name="Jarju S."/>
            <person name="Secka A."/>
            <person name="Antonio M."/>
            <person name="Oren A."/>
            <person name="Chaudhuri R.R."/>
            <person name="La Ragione R."/>
            <person name="Hildebrand F."/>
            <person name="Pallen M.J."/>
        </authorList>
    </citation>
    <scope>NUCLEOTIDE SEQUENCE</scope>
    <source>
        <strain evidence="7">ChiBcec6-7307</strain>
    </source>
</reference>
<proteinExistence type="predicted"/>
<keyword evidence="5" id="KW-0694">RNA-binding</keyword>
<gene>
    <name evidence="7" type="ORF">IAC80_02820</name>
</gene>
<dbReference type="InterPro" id="IPR012340">
    <property type="entry name" value="NA-bd_OB-fold"/>
</dbReference>
<evidence type="ECO:0000256" key="4">
    <source>
        <dbReference type="ARBA" id="ARBA00022842"/>
    </source>
</evidence>
<comment type="caution">
    <text evidence="7">The sequence shown here is derived from an EMBL/GenBank/DDBJ whole genome shotgun (WGS) entry which is preliminary data.</text>
</comment>
<keyword evidence="4" id="KW-0460">Magnesium</keyword>
<comment type="cofactor">
    <cofactor evidence="1">
        <name>Mg(2+)</name>
        <dbReference type="ChEBI" id="CHEBI:18420"/>
    </cofactor>
</comment>
<keyword evidence="2" id="KW-0479">Metal-binding</keyword>